<dbReference type="Proteomes" id="UP000694863">
    <property type="component" value="Unplaced"/>
</dbReference>
<organism evidence="1 2">
    <name type="scientific">Echinops telfairi</name>
    <name type="common">Lesser hedgehog tenrec</name>
    <dbReference type="NCBI Taxonomy" id="9371"/>
    <lineage>
        <taxon>Eukaryota</taxon>
        <taxon>Metazoa</taxon>
        <taxon>Chordata</taxon>
        <taxon>Craniata</taxon>
        <taxon>Vertebrata</taxon>
        <taxon>Euteleostomi</taxon>
        <taxon>Mammalia</taxon>
        <taxon>Eutheria</taxon>
        <taxon>Afrotheria</taxon>
        <taxon>Tenrecidae</taxon>
        <taxon>Tenrecinae</taxon>
        <taxon>Echinops</taxon>
    </lineage>
</organism>
<evidence type="ECO:0000313" key="2">
    <source>
        <dbReference type="RefSeq" id="XP_045139583.1"/>
    </source>
</evidence>
<gene>
    <name evidence="2" type="primary">LOC123520904</name>
</gene>
<keyword evidence="1" id="KW-1185">Reference proteome</keyword>
<name>A0AC55CJU7_ECHTE</name>
<dbReference type="RefSeq" id="XP_045139583.1">
    <property type="nucleotide sequence ID" value="XM_045283648.1"/>
</dbReference>
<protein>
    <submittedName>
        <fullName evidence="2">Prostate and testis expressed protein 13-like</fullName>
    </submittedName>
</protein>
<sequence length="127" mass="15068">MGSRMYQLLLLGIFIVLFMDEDIRNCYVCDYFDGYQCRGTMKACWKFNVLIQNRTCTTDHYYFSDRNTGRYLYRYTKLSCRSCEAGMFQAFHDLLRETFCCTNDDMCNDGRQNEDFGVFIDPDDAEV</sequence>
<evidence type="ECO:0000313" key="1">
    <source>
        <dbReference type="Proteomes" id="UP000694863"/>
    </source>
</evidence>
<accession>A0AC55CJU7</accession>
<proteinExistence type="predicted"/>
<reference evidence="2" key="1">
    <citation type="submission" date="2025-08" db="UniProtKB">
        <authorList>
            <consortium name="RefSeq"/>
        </authorList>
    </citation>
    <scope>IDENTIFICATION</scope>
</reference>